<dbReference type="AlphaFoldDB" id="A0A934II41"/>
<comment type="caution">
    <text evidence="1">The sequence shown here is derived from an EMBL/GenBank/DDBJ whole genome shotgun (WGS) entry which is preliminary data.</text>
</comment>
<reference evidence="1" key="1">
    <citation type="submission" date="2020-12" db="EMBL/GenBank/DDBJ databases">
        <title>Bacterial taxonomy.</title>
        <authorList>
            <person name="Pan X."/>
        </authorList>
    </citation>
    <scope>NUCLEOTIDE SEQUENCE</scope>
    <source>
        <strain evidence="1">B2012</strain>
    </source>
</reference>
<dbReference type="InterPro" id="IPR009609">
    <property type="entry name" value="Phosphonate_metab_PhnG"/>
</dbReference>
<sequence length="150" mass="16224">MSHPRPDPARREALATLARADADRLKACWEAFEPKPVHRVVKGPETGLVMVRGRTGGGGAPFNVGEATATRCVVRLATGEVGFGHVLGRDGERARFVALFDALGQSEHRDRVTREVLVPLAAERAAAAHRKARETAATRVDFFTMARGDD</sequence>
<evidence type="ECO:0000313" key="2">
    <source>
        <dbReference type="Proteomes" id="UP000609531"/>
    </source>
</evidence>
<dbReference type="GO" id="GO:0019634">
    <property type="term" value="P:organic phosphonate metabolic process"/>
    <property type="evidence" value="ECO:0007669"/>
    <property type="project" value="InterPro"/>
</dbReference>
<keyword evidence="2" id="KW-1185">Reference proteome</keyword>
<gene>
    <name evidence="1" type="primary">phnG</name>
    <name evidence="1" type="ORF">JCR33_06920</name>
</gene>
<dbReference type="Proteomes" id="UP000609531">
    <property type="component" value="Unassembled WGS sequence"/>
</dbReference>
<dbReference type="GO" id="GO:0015716">
    <property type="term" value="P:organic phosphonate transport"/>
    <property type="evidence" value="ECO:0007669"/>
    <property type="project" value="InterPro"/>
</dbReference>
<dbReference type="EMBL" id="JAEKJA010000005">
    <property type="protein sequence ID" value="MBJ3775411.1"/>
    <property type="molecule type" value="Genomic_DNA"/>
</dbReference>
<evidence type="ECO:0000313" key="1">
    <source>
        <dbReference type="EMBL" id="MBJ3775411.1"/>
    </source>
</evidence>
<proteinExistence type="predicted"/>
<dbReference type="NCBIfam" id="TIGR03293">
    <property type="entry name" value="PhnG_redo"/>
    <property type="match status" value="1"/>
</dbReference>
<protein>
    <submittedName>
        <fullName evidence="1">Phosphonate C-P lyase system protein PhnG</fullName>
    </submittedName>
</protein>
<keyword evidence="1" id="KW-0456">Lyase</keyword>
<dbReference type="GO" id="GO:0016829">
    <property type="term" value="F:lyase activity"/>
    <property type="evidence" value="ECO:0007669"/>
    <property type="project" value="UniProtKB-KW"/>
</dbReference>
<dbReference type="RefSeq" id="WP_198881310.1">
    <property type="nucleotide sequence ID" value="NZ_JAEKJA010000005.1"/>
</dbReference>
<accession>A0A934II41</accession>
<name>A0A934II41_9HYPH</name>
<dbReference type="Pfam" id="PF06754">
    <property type="entry name" value="PhnG"/>
    <property type="match status" value="1"/>
</dbReference>
<organism evidence="1 2">
    <name type="scientific">Acuticoccus mangrovi</name>
    <dbReference type="NCBI Taxonomy" id="2796142"/>
    <lineage>
        <taxon>Bacteria</taxon>
        <taxon>Pseudomonadati</taxon>
        <taxon>Pseudomonadota</taxon>
        <taxon>Alphaproteobacteria</taxon>
        <taxon>Hyphomicrobiales</taxon>
        <taxon>Amorphaceae</taxon>
        <taxon>Acuticoccus</taxon>
    </lineage>
</organism>